<dbReference type="OrthoDB" id="26280at2"/>
<reference evidence="3" key="2">
    <citation type="submission" date="2013-04" db="EMBL/GenBank/DDBJ databases">
        <title>Non-Hybrid, Finished Microbial Genome Assemblies from Long-Read SMRT Sequencing Data.</title>
        <authorList>
            <person name="Klammer A."/>
            <person name="Drake J."/>
            <person name="Heiner C."/>
            <person name="Clum A."/>
            <person name="Copeland A."/>
            <person name="Huddleston J."/>
            <person name="Eichler E."/>
            <person name="Turner S.W."/>
        </authorList>
    </citation>
    <scope>NUCLEOTIDE SEQUENCE</scope>
    <source>
        <strain evidence="3">DSM 1279</strain>
    </source>
</reference>
<keyword evidence="1" id="KW-0472">Membrane</keyword>
<dbReference type="KEGG" id="mrb:Mrub_2224"/>
<protein>
    <submittedName>
        <fullName evidence="3">Uncharacterized protein</fullName>
    </submittedName>
</protein>
<reference evidence="3 5" key="3">
    <citation type="submission" date="2013-04" db="EMBL/GenBank/DDBJ databases">
        <authorList>
            <person name="Chin J."/>
            <person name="Alexander D.H."/>
            <person name="Marks P."/>
            <person name="Korlach J."/>
            <person name="Clum A."/>
            <person name="Copeland A."/>
        </authorList>
    </citation>
    <scope>NUCLEOTIDE SEQUENCE [LARGE SCALE GENOMIC DNA]</scope>
    <source>
        <strain evidence="5">ATCC 35948 / DSM 1279 / VKM B-1258 / 21</strain>
        <strain evidence="3">DSM 1279</strain>
    </source>
</reference>
<feature type="transmembrane region" description="Helical" evidence="1">
    <location>
        <begin position="61"/>
        <end position="80"/>
    </location>
</feature>
<organism evidence="3 5">
    <name type="scientific">Meiothermus ruber (strain ATCC 35948 / DSM 1279 / VKM B-1258 / 21)</name>
    <name type="common">Thermus ruber</name>
    <dbReference type="NCBI Taxonomy" id="504728"/>
    <lineage>
        <taxon>Bacteria</taxon>
        <taxon>Thermotogati</taxon>
        <taxon>Deinococcota</taxon>
        <taxon>Deinococci</taxon>
        <taxon>Thermales</taxon>
        <taxon>Thermaceae</taxon>
        <taxon>Meiothermus</taxon>
    </lineage>
</organism>
<sequence>MGKKRREEKLKRKAQQRVPLSGRDMLRIFPSLLLRAFIVVMPLSLLMTILGSNGVTLFNNFWVQMGTYLAAYIVFNRFIFGPIRNYQPTQASSRNNPPRAKP</sequence>
<reference evidence="2 4" key="1">
    <citation type="journal article" date="2010" name="Stand. Genomic Sci.">
        <title>Complete genome sequence of Meiothermus ruber type strain (21).</title>
        <authorList>
            <person name="Tindall B.J."/>
            <person name="Sikorski J."/>
            <person name="Lucas S."/>
            <person name="Goltsman E."/>
            <person name="Copeland A."/>
            <person name="Glavina Del Rio T."/>
            <person name="Nolan M."/>
            <person name="Tice H."/>
            <person name="Cheng J.F."/>
            <person name="Han C."/>
            <person name="Pitluck S."/>
            <person name="Liolios K."/>
            <person name="Ivanova N."/>
            <person name="Mavromatis K."/>
            <person name="Ovchinnikova G."/>
            <person name="Pati A."/>
            <person name="Fahnrich R."/>
            <person name="Goodwin L."/>
            <person name="Chen A."/>
            <person name="Palaniappan K."/>
            <person name="Land M."/>
            <person name="Hauser L."/>
            <person name="Chang Y.J."/>
            <person name="Jeffries C.D."/>
            <person name="Rohde M."/>
            <person name="Goker M."/>
            <person name="Woyke T."/>
            <person name="Bristow J."/>
            <person name="Eisen J.A."/>
            <person name="Markowitz V."/>
            <person name="Hugenholtz P."/>
            <person name="Kyrpides N.C."/>
            <person name="Klenk H.P."/>
            <person name="Lapidus A."/>
        </authorList>
    </citation>
    <scope>NUCLEOTIDE SEQUENCE [LARGE SCALE GENOMIC DNA]</scope>
    <source>
        <strain evidence="4">ATCC 35948 / DSM 1279 / VKM B-1258 / 21</strain>
        <strain evidence="2">DSM 1279</strain>
    </source>
</reference>
<evidence type="ECO:0000313" key="5">
    <source>
        <dbReference type="Proteomes" id="UP000013026"/>
    </source>
</evidence>
<evidence type="ECO:0000313" key="4">
    <source>
        <dbReference type="Proteomes" id="UP000006655"/>
    </source>
</evidence>
<feature type="transmembrane region" description="Helical" evidence="1">
    <location>
        <begin position="32"/>
        <end position="55"/>
    </location>
</feature>
<evidence type="ECO:0000313" key="3">
    <source>
        <dbReference type="EMBL" id="AGK05573.1"/>
    </source>
</evidence>
<dbReference type="EMBL" id="CP001743">
    <property type="protein sequence ID" value="ADD28977.1"/>
    <property type="molecule type" value="Genomic_DNA"/>
</dbReference>
<evidence type="ECO:0000313" key="2">
    <source>
        <dbReference type="EMBL" id="ADD28977.1"/>
    </source>
</evidence>
<dbReference type="PATRIC" id="fig|504728.9.peg.2352"/>
<dbReference type="RefSeq" id="WP_013014475.1">
    <property type="nucleotide sequence ID" value="NC_013946.1"/>
</dbReference>
<proteinExistence type="predicted"/>
<dbReference type="KEGG" id="mre:K649_11415"/>
<keyword evidence="1" id="KW-1133">Transmembrane helix</keyword>
<gene>
    <name evidence="2" type="ordered locus">Mrub_2224</name>
    <name evidence="3" type="ORF">K649_11415</name>
</gene>
<name>D3PKV3_MEIRD</name>
<evidence type="ECO:0000256" key="1">
    <source>
        <dbReference type="SAM" id="Phobius"/>
    </source>
</evidence>
<dbReference type="Proteomes" id="UP000006655">
    <property type="component" value="Chromosome"/>
</dbReference>
<dbReference type="Proteomes" id="UP000013026">
    <property type="component" value="Chromosome"/>
</dbReference>
<keyword evidence="1" id="KW-0812">Transmembrane</keyword>
<dbReference type="EMBL" id="CP005385">
    <property type="protein sequence ID" value="AGK05573.1"/>
    <property type="molecule type" value="Genomic_DNA"/>
</dbReference>
<accession>D3PKV3</accession>
<dbReference type="AlphaFoldDB" id="D3PKV3"/>
<keyword evidence="4" id="KW-1185">Reference proteome</keyword>